<dbReference type="SUPFAM" id="SSF55781">
    <property type="entry name" value="GAF domain-like"/>
    <property type="match status" value="1"/>
</dbReference>
<evidence type="ECO:0000313" key="5">
    <source>
        <dbReference type="Proteomes" id="UP000605784"/>
    </source>
</evidence>
<dbReference type="GO" id="GO:0005886">
    <property type="term" value="C:plasma membrane"/>
    <property type="evidence" value="ECO:0007669"/>
    <property type="project" value="TreeGrafter"/>
</dbReference>
<evidence type="ECO:0000256" key="2">
    <source>
        <dbReference type="SAM" id="Phobius"/>
    </source>
</evidence>
<feature type="transmembrane region" description="Helical" evidence="2">
    <location>
        <begin position="64"/>
        <end position="89"/>
    </location>
</feature>
<dbReference type="GO" id="GO:0000155">
    <property type="term" value="F:phosphorelay sensor kinase activity"/>
    <property type="evidence" value="ECO:0007669"/>
    <property type="project" value="TreeGrafter"/>
</dbReference>
<dbReference type="InterPro" id="IPR003594">
    <property type="entry name" value="HATPase_dom"/>
</dbReference>
<protein>
    <recommendedName>
        <fullName evidence="3">Histidine kinase domain-containing protein</fullName>
    </recommendedName>
</protein>
<gene>
    <name evidence="4" type="ORF">GCM10009030_18940</name>
</gene>
<dbReference type="PANTHER" id="PTHR45569">
    <property type="entry name" value="SENSOR PROTEIN KDPD"/>
    <property type="match status" value="1"/>
</dbReference>
<organism evidence="4 5">
    <name type="scientific">Haloarcula pellucida</name>
    <dbReference type="NCBI Taxonomy" id="1427151"/>
    <lineage>
        <taxon>Archaea</taxon>
        <taxon>Methanobacteriati</taxon>
        <taxon>Methanobacteriota</taxon>
        <taxon>Stenosarchaea group</taxon>
        <taxon>Halobacteria</taxon>
        <taxon>Halobacteriales</taxon>
        <taxon>Haloarculaceae</taxon>
        <taxon>Haloarcula</taxon>
    </lineage>
</organism>
<feature type="transmembrane region" description="Helical" evidence="2">
    <location>
        <begin position="182"/>
        <end position="202"/>
    </location>
</feature>
<feature type="transmembrane region" description="Helical" evidence="2">
    <location>
        <begin position="96"/>
        <end position="115"/>
    </location>
</feature>
<accession>A0A830GMH7</accession>
<sequence length="744" mass="80709">MAVEVGIAVAVGSVVGGVISAGLAGAAWRNRSVAGAVPFGWLMAAAAGWCFLGAAWVVTTDSAVAMALFLAIRAASGLIVGLWVVFALVYTGRRTWLTPAWMGAILLVPSTYAVLALTNPLHGLVVADVTLSTVDGQTFFVGQTGPVYTAQTAVSLSLIAVGYGLLGEFLLRTRNLHRKQTFVVLVAGLVTAGVHILFVFGVTPHPGLNVAPLTFAFNGFLVGIALFRYDFLSVAPLAGDLVVDELPDPVLVLDRHETIIDYNPAAATVIADGEDIEGADVDDVAPGLLEKINQGGVLTVGQRTAYFDPQTRTITDQRGTVRGRLVLLRDVTGQQRRQDRLEALQTATRHFIEANQPETVARLTVEFATRVLDQNAAGVFLCNDEGHLEPTAVSDQVEDYVDEELLYVDPEEMPDDNLWQTYETGERRIVSFEGSGVGKLKTALMVPIGDHGVVAIGSEEQTYAPEDKQYAEILARTTQVALDQVARERELRESRTAVQRRTEQIEFFNGVLRHSLRNGLLVIRGRSEHLHDHVPADQQRHLDSITAWCEKLAATSETIRDINETVTASESERLEVIELGEILRRVAQTVSNEWPAATIGVDVNDERVLANELAEEVLLSVVENAVEHNEGVPHVTITTQKAGDWVQLRIADDGPGISDDLKATMFERTLTPNQTGGGFGLYFVSVMMGLYGGKVWFEDNDPTGTVAILEFQRTSERAETESPRADTETTNGPVAEAQSKSHDD</sequence>
<dbReference type="RefSeq" id="WP_188996771.1">
    <property type="nucleotide sequence ID" value="NZ_BMOU01000002.1"/>
</dbReference>
<dbReference type="Gene3D" id="3.30.450.20">
    <property type="entry name" value="PAS domain"/>
    <property type="match status" value="1"/>
</dbReference>
<dbReference type="Gene3D" id="3.30.450.40">
    <property type="match status" value="1"/>
</dbReference>
<dbReference type="Pfam" id="PF16927">
    <property type="entry name" value="HisKA_7TM"/>
    <property type="match status" value="1"/>
</dbReference>
<name>A0A830GMH7_9EURY</name>
<dbReference type="SMART" id="SM00387">
    <property type="entry name" value="HATPase_c"/>
    <property type="match status" value="1"/>
</dbReference>
<evidence type="ECO:0000259" key="3">
    <source>
        <dbReference type="PROSITE" id="PS50109"/>
    </source>
</evidence>
<dbReference type="AlphaFoldDB" id="A0A830GMH7"/>
<keyword evidence="5" id="KW-1185">Reference proteome</keyword>
<feature type="transmembrane region" description="Helical" evidence="2">
    <location>
        <begin position="39"/>
        <end position="58"/>
    </location>
</feature>
<reference evidence="4" key="2">
    <citation type="submission" date="2020-09" db="EMBL/GenBank/DDBJ databases">
        <authorList>
            <person name="Sun Q."/>
            <person name="Ohkuma M."/>
        </authorList>
    </citation>
    <scope>NUCLEOTIDE SEQUENCE</scope>
    <source>
        <strain evidence="4">JCM 17820</strain>
    </source>
</reference>
<dbReference type="InterPro" id="IPR052023">
    <property type="entry name" value="Histidine_kinase_KdpD"/>
</dbReference>
<dbReference type="InterPro" id="IPR036890">
    <property type="entry name" value="HATPase_C_sf"/>
</dbReference>
<dbReference type="InterPro" id="IPR029016">
    <property type="entry name" value="GAF-like_dom_sf"/>
</dbReference>
<dbReference type="Proteomes" id="UP000605784">
    <property type="component" value="Unassembled WGS sequence"/>
</dbReference>
<dbReference type="Pfam" id="PF02518">
    <property type="entry name" value="HATPase_c"/>
    <property type="match status" value="1"/>
</dbReference>
<feature type="domain" description="Histidine kinase" evidence="3">
    <location>
        <begin position="511"/>
        <end position="715"/>
    </location>
</feature>
<dbReference type="PROSITE" id="PS50109">
    <property type="entry name" value="HIS_KIN"/>
    <property type="match status" value="1"/>
</dbReference>
<evidence type="ECO:0000256" key="1">
    <source>
        <dbReference type="SAM" id="MobiDB-lite"/>
    </source>
</evidence>
<feature type="transmembrane region" description="Helical" evidence="2">
    <location>
        <begin position="6"/>
        <end position="27"/>
    </location>
</feature>
<dbReference type="SUPFAM" id="SSF55874">
    <property type="entry name" value="ATPase domain of HSP90 chaperone/DNA topoisomerase II/histidine kinase"/>
    <property type="match status" value="1"/>
</dbReference>
<dbReference type="CDD" id="cd00075">
    <property type="entry name" value="HATPase"/>
    <property type="match status" value="1"/>
</dbReference>
<dbReference type="Gene3D" id="3.30.565.10">
    <property type="entry name" value="Histidine kinase-like ATPase, C-terminal domain"/>
    <property type="match status" value="1"/>
</dbReference>
<keyword evidence="2" id="KW-0812">Transmembrane</keyword>
<comment type="caution">
    <text evidence="4">The sequence shown here is derived from an EMBL/GenBank/DDBJ whole genome shotgun (WGS) entry which is preliminary data.</text>
</comment>
<dbReference type="InterPro" id="IPR005467">
    <property type="entry name" value="His_kinase_dom"/>
</dbReference>
<dbReference type="PANTHER" id="PTHR45569:SF1">
    <property type="entry name" value="SENSOR PROTEIN KDPD"/>
    <property type="match status" value="1"/>
</dbReference>
<keyword evidence="2" id="KW-0472">Membrane</keyword>
<dbReference type="InterPro" id="IPR031621">
    <property type="entry name" value="HisKA_7TM"/>
</dbReference>
<evidence type="ECO:0000313" key="4">
    <source>
        <dbReference type="EMBL" id="GGN93467.1"/>
    </source>
</evidence>
<keyword evidence="2" id="KW-1133">Transmembrane helix</keyword>
<feature type="transmembrane region" description="Helical" evidence="2">
    <location>
        <begin position="148"/>
        <end position="170"/>
    </location>
</feature>
<feature type="region of interest" description="Disordered" evidence="1">
    <location>
        <begin position="711"/>
        <end position="744"/>
    </location>
</feature>
<proteinExistence type="predicted"/>
<reference evidence="4" key="1">
    <citation type="journal article" date="2014" name="Int. J. Syst. Evol. Microbiol.">
        <title>Complete genome sequence of Corynebacterium casei LMG S-19264T (=DSM 44701T), isolated from a smear-ripened cheese.</title>
        <authorList>
            <consortium name="US DOE Joint Genome Institute (JGI-PGF)"/>
            <person name="Walter F."/>
            <person name="Albersmeier A."/>
            <person name="Kalinowski J."/>
            <person name="Ruckert C."/>
        </authorList>
    </citation>
    <scope>NUCLEOTIDE SEQUENCE</scope>
    <source>
        <strain evidence="4">JCM 17820</strain>
    </source>
</reference>
<feature type="compositionally biased region" description="Basic and acidic residues" evidence="1">
    <location>
        <begin position="713"/>
        <end position="727"/>
    </location>
</feature>
<dbReference type="EMBL" id="BMOU01000002">
    <property type="protein sequence ID" value="GGN93467.1"/>
    <property type="molecule type" value="Genomic_DNA"/>
</dbReference>